<evidence type="ECO:0000259" key="2">
    <source>
        <dbReference type="Pfam" id="PF01989"/>
    </source>
</evidence>
<evidence type="ECO:0000313" key="4">
    <source>
        <dbReference type="Proteomes" id="UP001065549"/>
    </source>
</evidence>
<evidence type="ECO:0000256" key="1">
    <source>
        <dbReference type="ARBA" id="ARBA00023239"/>
    </source>
</evidence>
<name>A0A9J6QMY9_9FIRM</name>
<dbReference type="Gene3D" id="3.50.30.10">
    <property type="entry name" value="Phosphohistidine domain"/>
    <property type="match status" value="1"/>
</dbReference>
<proteinExistence type="predicted"/>
<dbReference type="AlphaFoldDB" id="A0A9J6QMY9"/>
<comment type="caution">
    <text evidence="3">The sequence shown here is derived from an EMBL/GenBank/DDBJ whole genome shotgun (WGS) entry which is preliminary data.</text>
</comment>
<dbReference type="InterPro" id="IPR002840">
    <property type="entry name" value="PMDh-S-like_dom"/>
</dbReference>
<evidence type="ECO:0000313" key="3">
    <source>
        <dbReference type="EMBL" id="MCU7378537.1"/>
    </source>
</evidence>
<dbReference type="RefSeq" id="WP_253019946.1">
    <property type="nucleotide sequence ID" value="NZ_JAOSHN010000003.1"/>
</dbReference>
<accession>A0A9J6QMY9</accession>
<gene>
    <name evidence="3" type="ORF">OBO34_09215</name>
</gene>
<dbReference type="Pfam" id="PF01989">
    <property type="entry name" value="AcnX_swivel_put"/>
    <property type="match status" value="1"/>
</dbReference>
<protein>
    <submittedName>
        <fullName evidence="3">DUF126 domain-containing protein</fullName>
    </submittedName>
</protein>
<organism evidence="3 4">
    <name type="scientific">Hominibacterium faecale</name>
    <dbReference type="NCBI Taxonomy" id="2839743"/>
    <lineage>
        <taxon>Bacteria</taxon>
        <taxon>Bacillati</taxon>
        <taxon>Bacillota</taxon>
        <taxon>Clostridia</taxon>
        <taxon>Peptostreptococcales</taxon>
        <taxon>Anaerovoracaceae</taxon>
        <taxon>Hominibacterium</taxon>
    </lineage>
</organism>
<dbReference type="GO" id="GO:0016829">
    <property type="term" value="F:lyase activity"/>
    <property type="evidence" value="ECO:0007669"/>
    <property type="project" value="UniProtKB-KW"/>
</dbReference>
<keyword evidence="1" id="KW-0456">Lyase</keyword>
<reference evidence="3" key="1">
    <citation type="submission" date="2022-09" db="EMBL/GenBank/DDBJ databases">
        <title>Culturomic study of gut microbiota in children with autism spectrum disorder.</title>
        <authorList>
            <person name="Efimov B.A."/>
            <person name="Chaplin A.V."/>
            <person name="Sokolova S.R."/>
            <person name="Pikina A.P."/>
            <person name="Korzhanova M."/>
            <person name="Belova V."/>
            <person name="Korostin D."/>
        </authorList>
    </citation>
    <scope>NUCLEOTIDE SEQUENCE</scope>
    <source>
        <strain evidence="3">ASD5510</strain>
    </source>
</reference>
<dbReference type="SUPFAM" id="SSF52016">
    <property type="entry name" value="LeuD/IlvD-like"/>
    <property type="match status" value="1"/>
</dbReference>
<sequence length="144" mass="15518">MNKDKILRGRPSGGKLAEGYALVCKNSIMGWNGIDVETGVITEKGHSYQGQSIENKILVLPGSRGSIGWSDFFYGCHLNGHGTAGYVLTKMDSKCGTAVVMAGVPCVSDFPEKQDPCQCIRTGDYVRVDGEKGMVEILERSIKG</sequence>
<feature type="domain" description="Phosphomevalonate dehydratase small subunit-like" evidence="2">
    <location>
        <begin position="30"/>
        <end position="107"/>
    </location>
</feature>
<dbReference type="Proteomes" id="UP001065549">
    <property type="component" value="Unassembled WGS sequence"/>
</dbReference>
<dbReference type="EMBL" id="JAOSHN010000003">
    <property type="protein sequence ID" value="MCU7378537.1"/>
    <property type="molecule type" value="Genomic_DNA"/>
</dbReference>
<keyword evidence="4" id="KW-1185">Reference proteome</keyword>